<accession>A0A010SIV6</accession>
<evidence type="ECO:0000256" key="1">
    <source>
        <dbReference type="SAM" id="MobiDB-lite"/>
    </source>
</evidence>
<sequence>MDKAPCIPRTPPRNMQMISVELPDGSNWEYSAPECGDIVHLVPTYRKLSELGRRAEVSQDVCDASNRRPRWGGPQRRRKGGRPPAPHKSVTPREITPSTSEEAIMVVPSGSPKERLSSAHPEQLSEPKSVSQGAASDQIMSPARAETDMDSQSANVLIQTPTFIGTGPSPCTQLEEESADTPPDFEDLALPDYLESDLHEFDMDDLQLLDAEINLSEQDSESHDLSKAFASTSLGAARLRLRQPSHWVGLTDEHRSSSALSLCWRDVEFAREDADAEQNYDLLHGRNLSTSA</sequence>
<comment type="caution">
    <text evidence="2">The sequence shown here is derived from an EMBL/GenBank/DDBJ whole genome shotgun (WGS) entry which is preliminary data.</text>
</comment>
<dbReference type="KEGG" id="cfj:CFIO01_10887"/>
<dbReference type="Proteomes" id="UP000020467">
    <property type="component" value="Unassembled WGS sequence"/>
</dbReference>
<evidence type="ECO:0000313" key="3">
    <source>
        <dbReference type="Proteomes" id="UP000020467"/>
    </source>
</evidence>
<dbReference type="EMBL" id="JARH01000144">
    <property type="protein sequence ID" value="EXF84768.1"/>
    <property type="molecule type" value="Genomic_DNA"/>
</dbReference>
<evidence type="ECO:0000313" key="2">
    <source>
        <dbReference type="EMBL" id="EXF84768.1"/>
    </source>
</evidence>
<protein>
    <submittedName>
        <fullName evidence="2">Uncharacterized protein</fullName>
    </submittedName>
</protein>
<feature type="compositionally biased region" description="Polar residues" evidence="1">
    <location>
        <begin position="126"/>
        <end position="139"/>
    </location>
</feature>
<gene>
    <name evidence="2" type="ORF">CFIO01_10887</name>
</gene>
<feature type="compositionally biased region" description="Basic residues" evidence="1">
    <location>
        <begin position="67"/>
        <end position="81"/>
    </location>
</feature>
<dbReference type="AlphaFoldDB" id="A0A010SIV6"/>
<reference evidence="2 3" key="1">
    <citation type="submission" date="2014-02" db="EMBL/GenBank/DDBJ databases">
        <title>The genome sequence of Colletotrichum fioriniae PJ7.</title>
        <authorList>
            <person name="Baroncelli R."/>
            <person name="Thon M.R."/>
        </authorList>
    </citation>
    <scope>NUCLEOTIDE SEQUENCE [LARGE SCALE GENOMIC DNA]</scope>
    <source>
        <strain evidence="2 3">PJ7</strain>
    </source>
</reference>
<dbReference type="HOGENOM" id="CLU_953184_0_0_1"/>
<feature type="region of interest" description="Disordered" evidence="1">
    <location>
        <begin position="51"/>
        <end position="150"/>
    </location>
</feature>
<keyword evidence="3" id="KW-1185">Reference proteome</keyword>
<proteinExistence type="predicted"/>
<organism evidence="2 3">
    <name type="scientific">Colletotrichum fioriniae PJ7</name>
    <dbReference type="NCBI Taxonomy" id="1445577"/>
    <lineage>
        <taxon>Eukaryota</taxon>
        <taxon>Fungi</taxon>
        <taxon>Dikarya</taxon>
        <taxon>Ascomycota</taxon>
        <taxon>Pezizomycotina</taxon>
        <taxon>Sordariomycetes</taxon>
        <taxon>Hypocreomycetidae</taxon>
        <taxon>Glomerellales</taxon>
        <taxon>Glomerellaceae</taxon>
        <taxon>Colletotrichum</taxon>
        <taxon>Colletotrichum acutatum species complex</taxon>
    </lineage>
</organism>
<name>A0A010SIV6_9PEZI</name>
<dbReference type="OrthoDB" id="10261408at2759"/>